<dbReference type="KEGG" id="mes:Meso_2765"/>
<reference evidence="1" key="1">
    <citation type="submission" date="2006-06" db="EMBL/GenBank/DDBJ databases">
        <title>Complete sequence of chromosome of Chelativorans sp. BNC1.</title>
        <authorList>
            <consortium name="US DOE Joint Genome Institute"/>
            <person name="Copeland A."/>
            <person name="Lucas S."/>
            <person name="Lapidus A."/>
            <person name="Barry K."/>
            <person name="Detter J.C."/>
            <person name="Glavina del Rio T."/>
            <person name="Hammon N."/>
            <person name="Israni S."/>
            <person name="Dalin E."/>
            <person name="Tice H."/>
            <person name="Pitluck S."/>
            <person name="Chertkov O."/>
            <person name="Brettin T."/>
            <person name="Bruce D."/>
            <person name="Han C."/>
            <person name="Tapia R."/>
            <person name="Gilna P."/>
            <person name="Schmutz J."/>
            <person name="Larimer F."/>
            <person name="Land M."/>
            <person name="Hauser L."/>
            <person name="Kyrpides N."/>
            <person name="Mikhailova N."/>
            <person name="Richardson P."/>
        </authorList>
    </citation>
    <scope>NUCLEOTIDE SEQUENCE</scope>
    <source>
        <strain evidence="1">BNC1</strain>
    </source>
</reference>
<name>Q11EN3_CHESB</name>
<dbReference type="STRING" id="266779.Meso_2765"/>
<dbReference type="eggNOG" id="COG0438">
    <property type="taxonomic scope" value="Bacteria"/>
</dbReference>
<organism evidence="1">
    <name type="scientific">Chelativorans sp. (strain BNC1)</name>
    <dbReference type="NCBI Taxonomy" id="266779"/>
    <lineage>
        <taxon>Bacteria</taxon>
        <taxon>Pseudomonadati</taxon>
        <taxon>Pseudomonadota</taxon>
        <taxon>Alphaproteobacteria</taxon>
        <taxon>Hyphomicrobiales</taxon>
        <taxon>Phyllobacteriaceae</taxon>
        <taxon>Chelativorans</taxon>
    </lineage>
</organism>
<sequence>MLGRIEAVYRRVLNAITIAKFLKRESNRKAILRASRAGALVSARFNANAVNRLPLPNLKSKPSILIIYNPHLRQCVRYRVQQKIEAFRREDIQYEVVPENEIVSTSELNGYSHFLFQRPEPSERTIKMMKYATERGKVILDIDDAIFSEEALDLNPGLAGLSAQLVSSFYKAVPFYQEMLRQSHVYCASTQPIADLASGYSPGKVVIWRNSLDDQHLSVATYYSTQDWDIKLPDNILMTSLSSGVENDLNNVRSFFEKLFGINKGAVLSLAGPTPKMDWLNHYKDRVRNLPALNYLPHLFRVARFPVTVIPLADHLFNRCKSAIRMQESFLLSASVLCSESPESTYAKEELRASDSIHILNDKGRDIEFCLEALAKWKSYKDIRGAFRDRIEKVTASGIYLPNVCTKNVKDLLQ</sequence>
<protein>
    <submittedName>
        <fullName evidence="1">Uncharacterized protein</fullName>
    </submittedName>
</protein>
<dbReference type="AlphaFoldDB" id="Q11EN3"/>
<evidence type="ECO:0000313" key="1">
    <source>
        <dbReference type="EMBL" id="ABG64142.1"/>
    </source>
</evidence>
<dbReference type="HOGENOM" id="CLU_663415_0_0_5"/>
<dbReference type="EMBL" id="CP000390">
    <property type="protein sequence ID" value="ABG64142.1"/>
    <property type="molecule type" value="Genomic_DNA"/>
</dbReference>
<proteinExistence type="predicted"/>
<accession>Q11EN3</accession>
<gene>
    <name evidence="1" type="ordered locus">Meso_2765</name>
</gene>